<dbReference type="HOGENOM" id="CLU_2136664_0_0_1"/>
<keyword evidence="3" id="KW-1185">Reference proteome</keyword>
<evidence type="ECO:0000256" key="1">
    <source>
        <dbReference type="SAM" id="SignalP"/>
    </source>
</evidence>
<reference evidence="2" key="2">
    <citation type="submission" date="2015-02" db="UniProtKB">
        <authorList>
            <consortium name="EnsemblMetazoa"/>
        </authorList>
    </citation>
    <scope>IDENTIFICATION</scope>
</reference>
<evidence type="ECO:0008006" key="4">
    <source>
        <dbReference type="Google" id="ProtNLM"/>
    </source>
</evidence>
<reference evidence="3" key="1">
    <citation type="submission" date="2011-05" db="EMBL/GenBank/DDBJ databases">
        <authorList>
            <person name="Richards S.R."/>
            <person name="Qu J."/>
            <person name="Jiang H."/>
            <person name="Jhangiani S.N."/>
            <person name="Agravi P."/>
            <person name="Goodspeed R."/>
            <person name="Gross S."/>
            <person name="Mandapat C."/>
            <person name="Jackson L."/>
            <person name="Mathew T."/>
            <person name="Pu L."/>
            <person name="Thornton R."/>
            <person name="Saada N."/>
            <person name="Wilczek-Boney K.B."/>
            <person name="Lee S."/>
            <person name="Kovar C."/>
            <person name="Wu Y."/>
            <person name="Scherer S.E."/>
            <person name="Worley K.C."/>
            <person name="Muzny D.M."/>
            <person name="Gibbs R."/>
        </authorList>
    </citation>
    <scope>NUCLEOTIDE SEQUENCE</scope>
    <source>
        <strain evidence="3">Brora</strain>
    </source>
</reference>
<organism evidence="2 3">
    <name type="scientific">Strigamia maritima</name>
    <name type="common">European centipede</name>
    <name type="synonym">Geophilus maritimus</name>
    <dbReference type="NCBI Taxonomy" id="126957"/>
    <lineage>
        <taxon>Eukaryota</taxon>
        <taxon>Metazoa</taxon>
        <taxon>Ecdysozoa</taxon>
        <taxon>Arthropoda</taxon>
        <taxon>Myriapoda</taxon>
        <taxon>Chilopoda</taxon>
        <taxon>Pleurostigmophora</taxon>
        <taxon>Geophilomorpha</taxon>
        <taxon>Linotaeniidae</taxon>
        <taxon>Strigamia</taxon>
    </lineage>
</organism>
<name>T1JJF4_STRMM</name>
<proteinExistence type="predicted"/>
<feature type="chain" id="PRO_5004580387" description="Sulfakinin neuropeptide" evidence="1">
    <location>
        <begin position="25"/>
        <end position="113"/>
    </location>
</feature>
<feature type="signal peptide" evidence="1">
    <location>
        <begin position="1"/>
        <end position="24"/>
    </location>
</feature>
<dbReference type="EMBL" id="JH432215">
    <property type="status" value="NOT_ANNOTATED_CDS"/>
    <property type="molecule type" value="Genomic_DNA"/>
</dbReference>
<evidence type="ECO:0000313" key="3">
    <source>
        <dbReference type="Proteomes" id="UP000014500"/>
    </source>
</evidence>
<dbReference type="EnsemblMetazoa" id="SMAR013984-RA">
    <property type="protein sequence ID" value="SMAR013984-PA"/>
    <property type="gene ID" value="SMAR013984"/>
</dbReference>
<dbReference type="AlphaFoldDB" id="T1JJF4"/>
<sequence>MNCTVIFLVHYLVLVCTFVSSSNGSPSVARSSKHDSRLANIMAPYLYLKLHDQAARRPVDSESESVKDEVESEFDDFFESFDKTKRNFDDYGHMRFGKREFDDYGHPRYGRSA</sequence>
<evidence type="ECO:0000313" key="2">
    <source>
        <dbReference type="EnsemblMetazoa" id="SMAR013984-PA"/>
    </source>
</evidence>
<keyword evidence="1" id="KW-0732">Signal</keyword>
<accession>T1JJF4</accession>
<protein>
    <recommendedName>
        <fullName evidence="4">Sulfakinin neuropeptide</fullName>
    </recommendedName>
</protein>
<dbReference type="Proteomes" id="UP000014500">
    <property type="component" value="Unassembled WGS sequence"/>
</dbReference>